<dbReference type="RefSeq" id="WP_284100618.1">
    <property type="nucleotide sequence ID" value="NZ_JARRAF010000009.1"/>
</dbReference>
<dbReference type="EMBL" id="JARRAF010000009">
    <property type="protein sequence ID" value="MDK2124307.1"/>
    <property type="molecule type" value="Genomic_DNA"/>
</dbReference>
<dbReference type="Proteomes" id="UP001172778">
    <property type="component" value="Unassembled WGS sequence"/>
</dbReference>
<reference evidence="2" key="1">
    <citation type="submission" date="2023-03" db="EMBL/GenBank/DDBJ databases">
        <title>Chitinimonas shenzhenensis gen. nov., sp. nov., a novel member of family Burkholderiaceae isolated from activated sludge collected in Shen Zhen, China.</title>
        <authorList>
            <person name="Wang X."/>
        </authorList>
    </citation>
    <scope>NUCLEOTIDE SEQUENCE</scope>
    <source>
        <strain evidence="2">DQS-5</strain>
    </source>
</reference>
<feature type="compositionally biased region" description="Polar residues" evidence="1">
    <location>
        <begin position="1"/>
        <end position="10"/>
    </location>
</feature>
<name>A0ABT7DW69_9NEIS</name>
<proteinExistence type="predicted"/>
<accession>A0ABT7DW69</accession>
<evidence type="ECO:0000313" key="3">
    <source>
        <dbReference type="Proteomes" id="UP001172778"/>
    </source>
</evidence>
<sequence>MNDSEQSQRLSAAPGSIEPHAPLLTVPPEDQLLYKIMSVENLLHSITGSYLYFNRVDSYADFPNADKNDGQQLPMDQAANATTKFEARPDYDAAQYYDQCRARTYACCFSTENSDYIWKNYANGSEKGKVCVVFEFGKLRTLLNSALDPEGAVLRYNGEVFRQIFDVNYGLVDYVDWDSHRANEQHLPNPIRYTYIKDAARFSEEKELRISLSAISMGHFVLKDGARIQFPTSLLLGFDFCKAIASTAIREILLTPDADAGFLTRELSKLRIDLAPSSGTT</sequence>
<organism evidence="2 3">
    <name type="scientific">Parachitinimonas caeni</name>
    <dbReference type="NCBI Taxonomy" id="3031301"/>
    <lineage>
        <taxon>Bacteria</taxon>
        <taxon>Pseudomonadati</taxon>
        <taxon>Pseudomonadota</taxon>
        <taxon>Betaproteobacteria</taxon>
        <taxon>Neisseriales</taxon>
        <taxon>Chitinibacteraceae</taxon>
        <taxon>Parachitinimonas</taxon>
    </lineage>
</organism>
<gene>
    <name evidence="2" type="ORF">PZA18_09620</name>
</gene>
<keyword evidence="3" id="KW-1185">Reference proteome</keyword>
<evidence type="ECO:0000256" key="1">
    <source>
        <dbReference type="SAM" id="MobiDB-lite"/>
    </source>
</evidence>
<evidence type="ECO:0000313" key="2">
    <source>
        <dbReference type="EMBL" id="MDK2124307.1"/>
    </source>
</evidence>
<protein>
    <submittedName>
        <fullName evidence="2">DUF2971 domain-containing protein</fullName>
    </submittedName>
</protein>
<comment type="caution">
    <text evidence="2">The sequence shown here is derived from an EMBL/GenBank/DDBJ whole genome shotgun (WGS) entry which is preliminary data.</text>
</comment>
<feature type="region of interest" description="Disordered" evidence="1">
    <location>
        <begin position="1"/>
        <end position="23"/>
    </location>
</feature>